<organism evidence="2 3">
    <name type="scientific">Mariprofundus micogutta</name>
    <dbReference type="NCBI Taxonomy" id="1921010"/>
    <lineage>
        <taxon>Bacteria</taxon>
        <taxon>Pseudomonadati</taxon>
        <taxon>Pseudomonadota</taxon>
        <taxon>Candidatius Mariprofundia</taxon>
        <taxon>Mariprofundales</taxon>
        <taxon>Mariprofundaceae</taxon>
        <taxon>Mariprofundus</taxon>
    </lineage>
</organism>
<dbReference type="RefSeq" id="WP_072659576.1">
    <property type="nucleotide sequence ID" value="NZ_BDFD01000008.1"/>
</dbReference>
<evidence type="ECO:0000313" key="3">
    <source>
        <dbReference type="Proteomes" id="UP000231632"/>
    </source>
</evidence>
<dbReference type="GO" id="GO:0015562">
    <property type="term" value="F:efflux transmembrane transporter activity"/>
    <property type="evidence" value="ECO:0007669"/>
    <property type="project" value="InterPro"/>
</dbReference>
<protein>
    <submittedName>
        <fullName evidence="2">Cobalt-zinc-cadmium resistance protein CzcC</fullName>
    </submittedName>
</protein>
<gene>
    <name evidence="2" type="ORF">MMIC_P1220</name>
</gene>
<evidence type="ECO:0000256" key="1">
    <source>
        <dbReference type="ARBA" id="ARBA00007613"/>
    </source>
</evidence>
<keyword evidence="3" id="KW-1185">Reference proteome</keyword>
<comment type="caution">
    <text evidence="2">The sequence shown here is derived from an EMBL/GenBank/DDBJ whole genome shotgun (WGS) entry which is preliminary data.</text>
</comment>
<dbReference type="Pfam" id="PF02321">
    <property type="entry name" value="OEP"/>
    <property type="match status" value="2"/>
</dbReference>
<dbReference type="InterPro" id="IPR010131">
    <property type="entry name" value="MdtP/NodT-like"/>
</dbReference>
<reference evidence="2 3" key="1">
    <citation type="journal article" date="2017" name="Arch. Microbiol.">
        <title>Mariprofundus micogutta sp. nov., a novel iron-oxidizing zetaproteobacterium isolated from a deep-sea hydrothermal field at the Bayonnaise knoll of the Izu-Ogasawara arc, and a description of Mariprofundales ord. nov. and Zetaproteobacteria classis nov.</title>
        <authorList>
            <person name="Makita H."/>
            <person name="Tanaka E."/>
            <person name="Mitsunobu S."/>
            <person name="Miyazaki M."/>
            <person name="Nunoura T."/>
            <person name="Uematsu K."/>
            <person name="Takaki Y."/>
            <person name="Nishi S."/>
            <person name="Shimamura S."/>
            <person name="Takai K."/>
        </authorList>
    </citation>
    <scope>NUCLEOTIDE SEQUENCE [LARGE SCALE GENOMIC DNA]</scope>
    <source>
        <strain evidence="2 3">ET2</strain>
    </source>
</reference>
<dbReference type="EMBL" id="BDFD01000008">
    <property type="protein sequence ID" value="GAV20256.1"/>
    <property type="molecule type" value="Genomic_DNA"/>
</dbReference>
<sequence>MPLFKPPFYKLPIFKTGWLLLALLSYSSLGIAATLTLKQAEALALASNPALHAADSNAVAMAAIPSQVSSLPDPTLSLNAMNLPVNSFSTTQENMTQMQIGFSQALPFPGKLALKAEAAERLAEAAASNRDELRLLLLRNVRIHWWNLAYLDKALMLVQSNQALLRNLVRVSEAKYKTGSGLQQDVLLAQLELSHLLDRELSLKTQREFQVAELNALLGRDSVAALTLPEQLPEIIKATPNIIVLKQWARDNRPMLASLNRHVDAAGSLVALAEKDYYPDFKLGAVYGVRQGINPVNRQSRSDLGSIMLSMTLPIYAGNKQDRAVDQRKAEKAKAEFSWQDGLNRVYAEIDAAASDLRITREQLSLFKQGIIPQARQTTASMLAGYQVNKVDFLNLVRAQLAEFNNDIQYWQLYARAAQAEARLAAASGKKHLEKDVINHE</sequence>
<proteinExistence type="inferred from homology"/>
<dbReference type="STRING" id="1921010.MMIC_P1220"/>
<dbReference type="PANTHER" id="PTHR30203">
    <property type="entry name" value="OUTER MEMBRANE CATION EFFLUX PROTEIN"/>
    <property type="match status" value="1"/>
</dbReference>
<dbReference type="AlphaFoldDB" id="A0A1L8CMW2"/>
<name>A0A1L8CMW2_9PROT</name>
<dbReference type="SUPFAM" id="SSF56954">
    <property type="entry name" value="Outer membrane efflux proteins (OEP)"/>
    <property type="match status" value="1"/>
</dbReference>
<dbReference type="Proteomes" id="UP000231632">
    <property type="component" value="Unassembled WGS sequence"/>
</dbReference>
<evidence type="ECO:0000313" key="2">
    <source>
        <dbReference type="EMBL" id="GAV20256.1"/>
    </source>
</evidence>
<dbReference type="Gene3D" id="1.20.1600.10">
    <property type="entry name" value="Outer membrane efflux proteins (OEP)"/>
    <property type="match status" value="1"/>
</dbReference>
<accession>A0A1L8CMW2</accession>
<dbReference type="OrthoDB" id="9769048at2"/>
<dbReference type="PANTHER" id="PTHR30203:SF24">
    <property type="entry name" value="BLR4935 PROTEIN"/>
    <property type="match status" value="1"/>
</dbReference>
<comment type="similarity">
    <text evidence="1">Belongs to the outer membrane factor (OMF) (TC 1.B.17) family.</text>
</comment>
<dbReference type="InterPro" id="IPR003423">
    <property type="entry name" value="OMP_efflux"/>
</dbReference>